<dbReference type="FunFam" id="3.30.70.100:FF:000005">
    <property type="entry name" value="Copper-exporting P-type ATPase A"/>
    <property type="match status" value="1"/>
</dbReference>
<protein>
    <submittedName>
        <fullName evidence="3">Cation transport ATPase (Heavy-metal-associated)</fullName>
    </submittedName>
</protein>
<dbReference type="PANTHER" id="PTHR46594">
    <property type="entry name" value="P-TYPE CATION-TRANSPORTING ATPASE"/>
    <property type="match status" value="1"/>
</dbReference>
<evidence type="ECO:0000313" key="4">
    <source>
        <dbReference type="Proteomes" id="UP000005233"/>
    </source>
</evidence>
<dbReference type="OrthoDB" id="44171at2157"/>
<dbReference type="GeneID" id="11972638"/>
<dbReference type="RefSeq" id="WP_014407018.1">
    <property type="nucleotide sequence ID" value="NC_017034.1"/>
</dbReference>
<dbReference type="Gene3D" id="3.30.70.100">
    <property type="match status" value="1"/>
</dbReference>
<dbReference type="AlphaFoldDB" id="H8I7H7"/>
<name>H8I7H7_METCZ</name>
<dbReference type="PROSITE" id="PS01047">
    <property type="entry name" value="HMA_1"/>
    <property type="match status" value="1"/>
</dbReference>
<dbReference type="STRING" id="1041930.Mtc_2461"/>
<sequence length="74" mass="7979">MAEKKVTLIIEGMHCSHCASAIAEALKRLKGVKGADVLFTTGKAKVSYDPDLVKVDDMAKAIESLGYEVKGIRE</sequence>
<feature type="domain" description="HMA" evidence="2">
    <location>
        <begin position="4"/>
        <end position="70"/>
    </location>
</feature>
<dbReference type="Pfam" id="PF00403">
    <property type="entry name" value="HMA"/>
    <property type="match status" value="1"/>
</dbReference>
<dbReference type="HOGENOM" id="CLU_134973_10_4_2"/>
<dbReference type="InterPro" id="IPR036163">
    <property type="entry name" value="HMA_dom_sf"/>
</dbReference>
<dbReference type="CDD" id="cd00371">
    <property type="entry name" value="HMA"/>
    <property type="match status" value="1"/>
</dbReference>
<dbReference type="InterPro" id="IPR006121">
    <property type="entry name" value="HMA_dom"/>
</dbReference>
<keyword evidence="4" id="KW-1185">Reference proteome</keyword>
<keyword evidence="1" id="KW-0479">Metal-binding</keyword>
<proteinExistence type="predicted"/>
<organism evidence="3 4">
    <name type="scientific">Methanocella conradii (strain DSM 24694 / JCM 17849 / CGMCC 1.5162 / HZ254)</name>
    <dbReference type="NCBI Taxonomy" id="1041930"/>
    <lineage>
        <taxon>Archaea</taxon>
        <taxon>Methanobacteriati</taxon>
        <taxon>Methanobacteriota</taxon>
        <taxon>Stenosarchaea group</taxon>
        <taxon>Methanomicrobia</taxon>
        <taxon>Methanocellales</taxon>
        <taxon>Methanocellaceae</taxon>
        <taxon>Methanocella</taxon>
    </lineage>
</organism>
<evidence type="ECO:0000259" key="2">
    <source>
        <dbReference type="PROSITE" id="PS50846"/>
    </source>
</evidence>
<dbReference type="InterPro" id="IPR017969">
    <property type="entry name" value="Heavy-metal-associated_CS"/>
</dbReference>
<dbReference type="SUPFAM" id="SSF55008">
    <property type="entry name" value="HMA, heavy metal-associated domain"/>
    <property type="match status" value="1"/>
</dbReference>
<gene>
    <name evidence="3" type="ordered locus">Mtc_2461</name>
</gene>
<dbReference type="KEGG" id="mez:Mtc_2461"/>
<accession>H8I7H7</accession>
<dbReference type="PRINTS" id="PR00942">
    <property type="entry name" value="CUATPASEI"/>
</dbReference>
<dbReference type="EMBL" id="CP003243">
    <property type="protein sequence ID" value="AFD01187.1"/>
    <property type="molecule type" value="Genomic_DNA"/>
</dbReference>
<evidence type="ECO:0000256" key="1">
    <source>
        <dbReference type="ARBA" id="ARBA00022723"/>
    </source>
</evidence>
<dbReference type="PANTHER" id="PTHR46594:SF4">
    <property type="entry name" value="P-TYPE CATION-TRANSPORTING ATPASE"/>
    <property type="match status" value="1"/>
</dbReference>
<dbReference type="eggNOG" id="arCOG02763">
    <property type="taxonomic scope" value="Archaea"/>
</dbReference>
<dbReference type="Proteomes" id="UP000005233">
    <property type="component" value="Chromosome"/>
</dbReference>
<dbReference type="GO" id="GO:0046872">
    <property type="term" value="F:metal ion binding"/>
    <property type="evidence" value="ECO:0007669"/>
    <property type="project" value="UniProtKB-KW"/>
</dbReference>
<dbReference type="PROSITE" id="PS50846">
    <property type="entry name" value="HMA_2"/>
    <property type="match status" value="1"/>
</dbReference>
<reference evidence="3 4" key="1">
    <citation type="journal article" date="2012" name="J. Bacteriol.">
        <title>Complete genome sequence of a thermophilic methanogen, Methanocella conradii HZ254, isolated from Chinese rice field soil.</title>
        <authorList>
            <person name="Lu Z."/>
            <person name="Lu Y."/>
        </authorList>
    </citation>
    <scope>NUCLEOTIDE SEQUENCE [LARGE SCALE GENOMIC DNA]</scope>
    <source>
        <strain evidence="4">DSM 24694 / JCM 17849 / CGMCC 1.5162 / HZ254</strain>
    </source>
</reference>
<evidence type="ECO:0000313" key="3">
    <source>
        <dbReference type="EMBL" id="AFD01187.1"/>
    </source>
</evidence>